<keyword evidence="11" id="KW-1185">Reference proteome</keyword>
<dbReference type="GO" id="GO:0031047">
    <property type="term" value="P:regulatory ncRNA-mediated gene silencing"/>
    <property type="evidence" value="ECO:0007669"/>
    <property type="project" value="UniProtKB-KW"/>
</dbReference>
<reference evidence="12" key="1">
    <citation type="submission" date="2025-08" db="UniProtKB">
        <authorList>
            <consortium name="RefSeq"/>
        </authorList>
    </citation>
    <scope>IDENTIFICATION</scope>
</reference>
<dbReference type="PANTHER" id="PTHR15975:SF0">
    <property type="entry name" value="CCR4-NOT TRANSCRIPTION COMPLEX SUBUNIT 11"/>
    <property type="match status" value="1"/>
</dbReference>
<evidence type="ECO:0000313" key="12">
    <source>
        <dbReference type="RefSeq" id="XP_039123311.1"/>
    </source>
</evidence>
<keyword evidence="7" id="KW-0943">RNA-mediated gene silencing</keyword>
<feature type="compositionally biased region" description="Low complexity" evidence="10">
    <location>
        <begin position="19"/>
        <end position="31"/>
    </location>
</feature>
<dbReference type="PANTHER" id="PTHR15975">
    <property type="entry name" value="CCR4-NOT TRANSCRIPTION COMPLEX SUBUNIT 11"/>
    <property type="match status" value="1"/>
</dbReference>
<dbReference type="GO" id="GO:0005634">
    <property type="term" value="C:nucleus"/>
    <property type="evidence" value="ECO:0007669"/>
    <property type="project" value="UniProtKB-SubCell"/>
</dbReference>
<dbReference type="AlphaFoldDB" id="A0AB40B7T4"/>
<dbReference type="GeneID" id="120259918"/>
<keyword evidence="8" id="KW-0804">Transcription</keyword>
<feature type="region of interest" description="Disordered" evidence="10">
    <location>
        <begin position="14"/>
        <end position="36"/>
    </location>
</feature>
<evidence type="ECO:0000256" key="2">
    <source>
        <dbReference type="ARBA" id="ARBA00004496"/>
    </source>
</evidence>
<evidence type="ECO:0000256" key="6">
    <source>
        <dbReference type="ARBA" id="ARBA00023015"/>
    </source>
</evidence>
<proteinExistence type="inferred from homology"/>
<dbReference type="Proteomes" id="UP001515500">
    <property type="component" value="Chromosome 5"/>
</dbReference>
<protein>
    <recommendedName>
        <fullName evidence="4">CCR4-NOT transcription complex subunit 11</fullName>
    </recommendedName>
</protein>
<dbReference type="GO" id="GO:0030014">
    <property type="term" value="C:CCR4-NOT complex"/>
    <property type="evidence" value="ECO:0007669"/>
    <property type="project" value="InterPro"/>
</dbReference>
<keyword evidence="5" id="KW-0963">Cytoplasm</keyword>
<dbReference type="InterPro" id="IPR019312">
    <property type="entry name" value="CNOT11"/>
</dbReference>
<gene>
    <name evidence="12" type="primary">LOC120259918</name>
</gene>
<dbReference type="GO" id="GO:0005737">
    <property type="term" value="C:cytoplasm"/>
    <property type="evidence" value="ECO:0007669"/>
    <property type="project" value="UniProtKB-SubCell"/>
</dbReference>
<name>A0AB40B7T4_DIOCR</name>
<keyword evidence="6" id="KW-0805">Transcription regulation</keyword>
<feature type="region of interest" description="Disordered" evidence="10">
    <location>
        <begin position="151"/>
        <end position="180"/>
    </location>
</feature>
<evidence type="ECO:0000256" key="3">
    <source>
        <dbReference type="ARBA" id="ARBA00008030"/>
    </source>
</evidence>
<evidence type="ECO:0000256" key="4">
    <source>
        <dbReference type="ARBA" id="ARBA00014872"/>
    </source>
</evidence>
<evidence type="ECO:0000256" key="7">
    <source>
        <dbReference type="ARBA" id="ARBA00023158"/>
    </source>
</evidence>
<evidence type="ECO:0000313" key="11">
    <source>
        <dbReference type="Proteomes" id="UP001515500"/>
    </source>
</evidence>
<evidence type="ECO:0000256" key="9">
    <source>
        <dbReference type="ARBA" id="ARBA00023242"/>
    </source>
</evidence>
<sequence length="297" mass="32865">MSIRALEVRKNDLPRINETSTSSSTSKTTKSNRNIPFANLVDSPNNLNGKMLSAQPQMQVSNFELTFYGNSFICWLHINVITLDYCYRMIKLTVQVLKQSATDYIKGFDSSSYVLLPSDQLRKQFSEKSQPESYTSIFKSAAVKSAIPDPDVPCDADSSSSEPSFVPPGVKPRNGDGDQDAAITGLLQNLSLDGLEPQWIRPLPPRLPVLDGELVWLNPDNNHDLMWDYGMCADTSRGAAVKDLIAKALKGPLAPAQQEQVLVELANDPKLVYHCGLTPKKLPELVEYNPIIAVEVR</sequence>
<organism evidence="11 12">
    <name type="scientific">Dioscorea cayennensis subsp. rotundata</name>
    <name type="common">White Guinea yam</name>
    <name type="synonym">Dioscorea rotundata</name>
    <dbReference type="NCBI Taxonomy" id="55577"/>
    <lineage>
        <taxon>Eukaryota</taxon>
        <taxon>Viridiplantae</taxon>
        <taxon>Streptophyta</taxon>
        <taxon>Embryophyta</taxon>
        <taxon>Tracheophyta</taxon>
        <taxon>Spermatophyta</taxon>
        <taxon>Magnoliopsida</taxon>
        <taxon>Liliopsida</taxon>
        <taxon>Dioscoreales</taxon>
        <taxon>Dioscoreaceae</taxon>
        <taxon>Dioscorea</taxon>
    </lineage>
</organism>
<dbReference type="RefSeq" id="XP_039123311.1">
    <property type="nucleotide sequence ID" value="XM_039267377.1"/>
</dbReference>
<evidence type="ECO:0000256" key="1">
    <source>
        <dbReference type="ARBA" id="ARBA00004123"/>
    </source>
</evidence>
<evidence type="ECO:0000256" key="10">
    <source>
        <dbReference type="SAM" id="MobiDB-lite"/>
    </source>
</evidence>
<accession>A0AB40B7T4</accession>
<keyword evidence="9" id="KW-0539">Nucleus</keyword>
<comment type="similarity">
    <text evidence="3">Belongs to the CNOT11 family.</text>
</comment>
<evidence type="ECO:0000256" key="5">
    <source>
        <dbReference type="ARBA" id="ARBA00022490"/>
    </source>
</evidence>
<evidence type="ECO:0000256" key="8">
    <source>
        <dbReference type="ARBA" id="ARBA00023163"/>
    </source>
</evidence>
<comment type="subcellular location">
    <subcellularLocation>
        <location evidence="2">Cytoplasm</location>
    </subcellularLocation>
    <subcellularLocation>
        <location evidence="1">Nucleus</location>
    </subcellularLocation>
</comment>